<reference evidence="2 3" key="1">
    <citation type="submission" date="2024-01" db="EMBL/GenBank/DDBJ databases">
        <title>The genomes of 5 underutilized Papilionoideae crops provide insights into root nodulation and disease resistanc.</title>
        <authorList>
            <person name="Jiang F."/>
        </authorList>
    </citation>
    <scope>NUCLEOTIDE SEQUENCE [LARGE SCALE GENOMIC DNA]</scope>
    <source>
        <strain evidence="2">LVBAO_FW01</strain>
        <tissue evidence="2">Leaves</tissue>
    </source>
</reference>
<organism evidence="2 3">
    <name type="scientific">Canavalia gladiata</name>
    <name type="common">Sword bean</name>
    <name type="synonym">Dolichos gladiatus</name>
    <dbReference type="NCBI Taxonomy" id="3824"/>
    <lineage>
        <taxon>Eukaryota</taxon>
        <taxon>Viridiplantae</taxon>
        <taxon>Streptophyta</taxon>
        <taxon>Embryophyta</taxon>
        <taxon>Tracheophyta</taxon>
        <taxon>Spermatophyta</taxon>
        <taxon>Magnoliopsida</taxon>
        <taxon>eudicotyledons</taxon>
        <taxon>Gunneridae</taxon>
        <taxon>Pentapetalae</taxon>
        <taxon>rosids</taxon>
        <taxon>fabids</taxon>
        <taxon>Fabales</taxon>
        <taxon>Fabaceae</taxon>
        <taxon>Papilionoideae</taxon>
        <taxon>50 kb inversion clade</taxon>
        <taxon>NPAAA clade</taxon>
        <taxon>indigoferoid/millettioid clade</taxon>
        <taxon>Phaseoleae</taxon>
        <taxon>Canavalia</taxon>
    </lineage>
</organism>
<keyword evidence="3" id="KW-1185">Reference proteome</keyword>
<evidence type="ECO:0000256" key="1">
    <source>
        <dbReference type="SAM" id="MobiDB-lite"/>
    </source>
</evidence>
<gene>
    <name evidence="2" type="ORF">VNO77_01445</name>
</gene>
<feature type="compositionally biased region" description="Basic and acidic residues" evidence="1">
    <location>
        <begin position="1"/>
        <end position="12"/>
    </location>
</feature>
<feature type="region of interest" description="Disordered" evidence="1">
    <location>
        <begin position="1"/>
        <end position="31"/>
    </location>
</feature>
<comment type="caution">
    <text evidence="2">The sequence shown here is derived from an EMBL/GenBank/DDBJ whole genome shotgun (WGS) entry which is preliminary data.</text>
</comment>
<dbReference type="AlphaFoldDB" id="A0AAN9MR56"/>
<sequence>MSWHKLVRENGREAYNASHQSHPKPQESENSFASYGVPFGVPACSRCTSNDKMPLRACHVLLLPFAKTKGGLNCYFASSTPTCHVIFGFPQSLH</sequence>
<evidence type="ECO:0000313" key="2">
    <source>
        <dbReference type="EMBL" id="KAK7359485.1"/>
    </source>
</evidence>
<dbReference type="Proteomes" id="UP001367508">
    <property type="component" value="Unassembled WGS sequence"/>
</dbReference>
<protein>
    <submittedName>
        <fullName evidence="2">Uncharacterized protein</fullName>
    </submittedName>
</protein>
<dbReference type="EMBL" id="JAYMYQ010000001">
    <property type="protein sequence ID" value="KAK7359485.1"/>
    <property type="molecule type" value="Genomic_DNA"/>
</dbReference>
<evidence type="ECO:0000313" key="3">
    <source>
        <dbReference type="Proteomes" id="UP001367508"/>
    </source>
</evidence>
<proteinExistence type="predicted"/>
<name>A0AAN9MR56_CANGL</name>
<accession>A0AAN9MR56</accession>